<organism evidence="1">
    <name type="scientific">Myoviridae sp. ctisV53</name>
    <dbReference type="NCBI Taxonomy" id="2825156"/>
    <lineage>
        <taxon>Viruses</taxon>
        <taxon>Duplodnaviria</taxon>
        <taxon>Heunggongvirae</taxon>
        <taxon>Uroviricota</taxon>
        <taxon>Caudoviricetes</taxon>
    </lineage>
</organism>
<sequence length="337" mass="37273">MSGFVTVSIGSGLVDSIFGKCQVPLASYIEKQGEAFERESVMKYLFSFNPSRHWAEQYSSETAMDDFVPVGEGGEYPRTGFEEGYNRIIENMTFKQSFSVTQELVEDANLGAMKQRARKLITAYGRTREKFGRALYAGGIYGTTVNFGGKSFACNGADGLALFHKEHVNKVDGKKQSNLYKGAFSATLLGKIETEMQQVTGDNGELLAVSPDTIWIPNDAALKDAVFSAVGADKEPATSNNAYNVQYGRWNIIVDPYLTQMLQVMGKTDKPFFLLDSKFMQNGDGAIFQERKKLEVKSVIDQNNDNNSWRGRARFGAGFVDWRFVAAGNISTGKDLS</sequence>
<name>A0A8S5PMP1_9CAUD</name>
<reference evidence="1" key="1">
    <citation type="journal article" date="2021" name="Proc. Natl. Acad. Sci. U.S.A.">
        <title>A Catalog of Tens of Thousands of Viruses from Human Metagenomes Reveals Hidden Associations with Chronic Diseases.</title>
        <authorList>
            <person name="Tisza M.J."/>
            <person name="Buck C.B."/>
        </authorList>
    </citation>
    <scope>NUCLEOTIDE SEQUENCE</scope>
    <source>
        <strain evidence="1">CtisV53</strain>
    </source>
</reference>
<dbReference type="Pfam" id="PF25209">
    <property type="entry name" value="Phage_capsid_4"/>
    <property type="match status" value="1"/>
</dbReference>
<protein>
    <submittedName>
        <fullName evidence="1">Major capsid protein</fullName>
    </submittedName>
</protein>
<dbReference type="EMBL" id="BK015461">
    <property type="protein sequence ID" value="DAE08016.1"/>
    <property type="molecule type" value="Genomic_DNA"/>
</dbReference>
<accession>A0A8S5PMP1</accession>
<evidence type="ECO:0000313" key="1">
    <source>
        <dbReference type="EMBL" id="DAE08016.1"/>
    </source>
</evidence>
<proteinExistence type="predicted"/>